<keyword evidence="3" id="KW-1185">Reference proteome</keyword>
<dbReference type="RefSeq" id="XP_052160482.1">
    <property type="nucleotide sequence ID" value="XM_052304522.1"/>
</dbReference>
<dbReference type="Proteomes" id="UP000007306">
    <property type="component" value="Chromosome 6"/>
</dbReference>
<feature type="region of interest" description="Disordered" evidence="1">
    <location>
        <begin position="470"/>
        <end position="587"/>
    </location>
</feature>
<feature type="region of interest" description="Disordered" evidence="1">
    <location>
        <begin position="1"/>
        <end position="56"/>
    </location>
</feature>
<dbReference type="eggNOG" id="ENOG502QVDV">
    <property type="taxonomic scope" value="Eukaryota"/>
</dbReference>
<dbReference type="GO" id="GO:0071763">
    <property type="term" value="P:nuclear membrane organization"/>
    <property type="evidence" value="ECO:0007669"/>
    <property type="project" value="TreeGrafter"/>
</dbReference>
<gene>
    <name evidence="2" type="primary">LOC127777897</name>
</gene>
<dbReference type="HOGENOM" id="CLU_432362_0_0_1"/>
<organism evidence="2 3">
    <name type="scientific">Oryza glaberrima</name>
    <name type="common">African rice</name>
    <dbReference type="NCBI Taxonomy" id="4538"/>
    <lineage>
        <taxon>Eukaryota</taxon>
        <taxon>Viridiplantae</taxon>
        <taxon>Streptophyta</taxon>
        <taxon>Embryophyta</taxon>
        <taxon>Tracheophyta</taxon>
        <taxon>Spermatophyta</taxon>
        <taxon>Magnoliopsida</taxon>
        <taxon>Liliopsida</taxon>
        <taxon>Poales</taxon>
        <taxon>Poaceae</taxon>
        <taxon>BOP clade</taxon>
        <taxon>Oryzoideae</taxon>
        <taxon>Oryzeae</taxon>
        <taxon>Oryzinae</taxon>
        <taxon>Oryza</taxon>
    </lineage>
</organism>
<dbReference type="EnsemblPlants" id="ORGLA06G0169500.1">
    <property type="protein sequence ID" value="ORGLA06G0169500.1"/>
    <property type="gene ID" value="ORGLA06G0169500"/>
</dbReference>
<dbReference type="OMA" id="KPSACWP"/>
<dbReference type="KEGG" id="ogl:127777897"/>
<feature type="compositionally biased region" description="Polar residues" evidence="1">
    <location>
        <begin position="485"/>
        <end position="496"/>
    </location>
</feature>
<feature type="compositionally biased region" description="Polar residues" evidence="1">
    <location>
        <begin position="505"/>
        <end position="531"/>
    </location>
</feature>
<protein>
    <submittedName>
        <fullName evidence="2">Uncharacterized protein</fullName>
    </submittedName>
</protein>
<feature type="compositionally biased region" description="Low complexity" evidence="1">
    <location>
        <begin position="7"/>
        <end position="17"/>
    </location>
</feature>
<dbReference type="AlphaFoldDB" id="I1Q3I2"/>
<name>I1Q3I2_ORYGL</name>
<feature type="region of interest" description="Disordered" evidence="1">
    <location>
        <begin position="380"/>
        <end position="407"/>
    </location>
</feature>
<sequence>MMDGGRRWQSPAAAAAAEGEDAAGGYGVGGAGGPSRRPPRRGLNRASPYGTAAPRRLLPTLPVASRIFPSVAQDHAVAAAAASDDNQMAWRESLEVTNETHRHSIERNTNSTALDNKASLLQEGDCRNQNDGSGLAEIENIIKQKHFSRDETERLIDIMRSRTPDLFNEYQRVPRSSTKGFEAIPFSDRWSTPAKEIDVRSPCGTEVFVPSNVLDVASSPIELAKAYMEAQTSASVQESQKRKFRALSHGVEVENSSSKVFPKIATDSPVCWPGSVVRNYPNYLTPQSNKGRTLPPTSSRTTYIGSVFPRSNKYTGSRDAYNNSSGKPQFSSPFPVGSKAIFEDKTAPLGAVLGAQPSTYSKEAYGDTVGATTPLFAKKGSASKKNDGSALQGHHGEGTTESGSSLGFVSMVDNMPHSKSAALSVHPKSSKTAHKILQHLERTIPSPTAKPLELRWTSAKRTTSSVVTNIQHNGPATDNHRHSSINDSGSAQQEISDANKVLAPPSSSNAVESSPKIENSGTKSMPSSSQHTSESDSATTSAAQVLDKSTGNGLAFTFPVPKTSMSLPEPPPTPTLSQPPSIPSADGADIPKFTFGSSSATGKLVFSFDLPSSSHSAEEAAPTFKFGSDTKRELSFDVAGKDAVCF</sequence>
<accession>I1Q3I2</accession>
<proteinExistence type="predicted"/>
<dbReference type="STRING" id="4538.I1Q3I2"/>
<reference evidence="2 3" key="2">
    <citation type="submission" date="2018-04" db="EMBL/GenBank/DDBJ databases">
        <title>OglaRS2 (Oryza glaberrima Reference Sequence Version 2).</title>
        <authorList>
            <person name="Zhang J."/>
            <person name="Kudrna D."/>
            <person name="Lee S."/>
            <person name="Talag J."/>
            <person name="Rajasekar S."/>
            <person name="Wing R.A."/>
        </authorList>
    </citation>
    <scope>NUCLEOTIDE SEQUENCE [LARGE SCALE GENOMIC DNA]</scope>
    <source>
        <strain evidence="2 3">cv. IRGC 96717</strain>
    </source>
</reference>
<dbReference type="PANTHER" id="PTHR33416:SF36">
    <property type="entry name" value="NUCLEOPORIN-RELATED"/>
    <property type="match status" value="1"/>
</dbReference>
<dbReference type="Gramene" id="ORGLA06G0169500.1">
    <property type="protein sequence ID" value="ORGLA06G0169500.1"/>
    <property type="gene ID" value="ORGLA06G0169500"/>
</dbReference>
<evidence type="ECO:0000256" key="1">
    <source>
        <dbReference type="SAM" id="MobiDB-lite"/>
    </source>
</evidence>
<dbReference type="GO" id="GO:0005635">
    <property type="term" value="C:nuclear envelope"/>
    <property type="evidence" value="ECO:0007669"/>
    <property type="project" value="TreeGrafter"/>
</dbReference>
<feature type="compositionally biased region" description="Gly residues" evidence="1">
    <location>
        <begin position="22"/>
        <end position="33"/>
    </location>
</feature>
<evidence type="ECO:0000313" key="2">
    <source>
        <dbReference type="EnsemblPlants" id="ORGLA06G0169500.1"/>
    </source>
</evidence>
<dbReference type="GeneID" id="127777897"/>
<reference evidence="2" key="1">
    <citation type="submission" date="2015-06" db="UniProtKB">
        <authorList>
            <consortium name="EnsemblPlants"/>
        </authorList>
    </citation>
    <scope>IDENTIFICATION</scope>
</reference>
<evidence type="ECO:0000313" key="3">
    <source>
        <dbReference type="Proteomes" id="UP000007306"/>
    </source>
</evidence>
<dbReference type="PANTHER" id="PTHR33416">
    <property type="entry name" value="NUCLEAR PORE COMPLEX PROTEIN NUP1"/>
    <property type="match status" value="1"/>
</dbReference>